<dbReference type="PROSITE" id="PS51257">
    <property type="entry name" value="PROKAR_LIPOPROTEIN"/>
    <property type="match status" value="1"/>
</dbReference>
<feature type="chain" id="PRO_5037761680" evidence="2">
    <location>
        <begin position="23"/>
        <end position="186"/>
    </location>
</feature>
<accession>A0A936ZTR5</accession>
<evidence type="ECO:0000256" key="2">
    <source>
        <dbReference type="SAM" id="SignalP"/>
    </source>
</evidence>
<feature type="compositionally biased region" description="Low complexity" evidence="1">
    <location>
        <begin position="29"/>
        <end position="50"/>
    </location>
</feature>
<dbReference type="EMBL" id="JAERQJ010000005">
    <property type="protein sequence ID" value="MBL0684543.1"/>
    <property type="molecule type" value="Genomic_DNA"/>
</dbReference>
<evidence type="ECO:0000313" key="3">
    <source>
        <dbReference type="EMBL" id="MBL0684543.1"/>
    </source>
</evidence>
<organism evidence="3 4">
    <name type="scientific">Aquimarina mytili</name>
    <dbReference type="NCBI Taxonomy" id="874423"/>
    <lineage>
        <taxon>Bacteria</taxon>
        <taxon>Pseudomonadati</taxon>
        <taxon>Bacteroidota</taxon>
        <taxon>Flavobacteriia</taxon>
        <taxon>Flavobacteriales</taxon>
        <taxon>Flavobacteriaceae</taxon>
        <taxon>Aquimarina</taxon>
    </lineage>
</organism>
<keyword evidence="3" id="KW-0176">Collagen</keyword>
<feature type="signal peptide" evidence="2">
    <location>
        <begin position="1"/>
        <end position="22"/>
    </location>
</feature>
<gene>
    <name evidence="3" type="ORF">JJQ60_13520</name>
</gene>
<dbReference type="RefSeq" id="WP_201920964.1">
    <property type="nucleotide sequence ID" value="NZ_BAABAX010000031.1"/>
</dbReference>
<protein>
    <submittedName>
        <fullName evidence="3">Collagen-like protein</fullName>
    </submittedName>
</protein>
<sequence length="186" mass="19898">MDFFLKVTAVLITLLFMFSCEGEDGAIGPQGEQGLQGEQGSQGDQGAQGETGTANVIYSDWTDSSFPADIMDSSDFFVIDAPEITDEIRNSGAVLVYGRTASLNNIIELPVILSGNKFYNTTLGISAGQLNIFVQTLDGSNVGSTSFGSYRYIIIPGGTAASKNASLEDYKAMSYQEIITLFNIPE</sequence>
<dbReference type="AlphaFoldDB" id="A0A936ZTR5"/>
<keyword evidence="2" id="KW-0732">Signal</keyword>
<comment type="caution">
    <text evidence="3">The sequence shown here is derived from an EMBL/GenBank/DDBJ whole genome shotgun (WGS) entry which is preliminary data.</text>
</comment>
<proteinExistence type="predicted"/>
<name>A0A936ZTR5_9FLAO</name>
<dbReference type="Proteomes" id="UP000651057">
    <property type="component" value="Unassembled WGS sequence"/>
</dbReference>
<evidence type="ECO:0000313" key="4">
    <source>
        <dbReference type="Proteomes" id="UP000651057"/>
    </source>
</evidence>
<keyword evidence="4" id="KW-1185">Reference proteome</keyword>
<dbReference type="Gene3D" id="1.20.5.320">
    <property type="entry name" value="6-Phosphogluconate Dehydrogenase, domain 3"/>
    <property type="match status" value="1"/>
</dbReference>
<reference evidence="3" key="1">
    <citation type="submission" date="2021-01" db="EMBL/GenBank/DDBJ databases">
        <authorList>
            <person name="Zhong Y.L."/>
        </authorList>
    </citation>
    <scope>NUCLEOTIDE SEQUENCE</scope>
    <source>
        <strain evidence="3">KCTC 23302</strain>
    </source>
</reference>
<feature type="region of interest" description="Disordered" evidence="1">
    <location>
        <begin position="27"/>
        <end position="50"/>
    </location>
</feature>
<evidence type="ECO:0000256" key="1">
    <source>
        <dbReference type="SAM" id="MobiDB-lite"/>
    </source>
</evidence>